<evidence type="ECO:0000256" key="3">
    <source>
        <dbReference type="ARBA" id="ARBA00004952"/>
    </source>
</evidence>
<evidence type="ECO:0000256" key="6">
    <source>
        <dbReference type="ARBA" id="ARBA00022553"/>
    </source>
</evidence>
<evidence type="ECO:0000256" key="2">
    <source>
        <dbReference type="ARBA" id="ARBA00001946"/>
    </source>
</evidence>
<dbReference type="PANTHER" id="PTHR11098">
    <property type="entry name" value="NICOTINATE PHOSPHORIBOSYLTRANSFERASE"/>
    <property type="match status" value="1"/>
</dbReference>
<keyword evidence="13" id="KW-0464">Manganese</keyword>
<evidence type="ECO:0000256" key="1">
    <source>
        <dbReference type="ARBA" id="ARBA00001936"/>
    </source>
</evidence>
<evidence type="ECO:0000256" key="11">
    <source>
        <dbReference type="ARBA" id="ARBA00022723"/>
    </source>
</evidence>
<evidence type="ECO:0000313" key="20">
    <source>
        <dbReference type="EMBL" id="KAL2610277.1"/>
    </source>
</evidence>
<evidence type="ECO:0000313" key="21">
    <source>
        <dbReference type="Proteomes" id="UP001605036"/>
    </source>
</evidence>
<comment type="function">
    <text evidence="14">Catalyzes the first step in the biosynthesis of NAD from nicotinic acid, the ATP-dependent synthesis of beta-nicotinate D-ribonucleotide from nicotinate and 5-phospho-D-ribose 1-phosphate. Helps prevent cellular oxidative stress via its role in NAD biosynthesis.</text>
</comment>
<keyword evidence="11" id="KW-0479">Metal-binding</keyword>
<dbReference type="Proteomes" id="UP001605036">
    <property type="component" value="Unassembled WGS sequence"/>
</dbReference>
<dbReference type="FunFam" id="3.20.140.10:FF:000006">
    <property type="entry name" value="Nicotinate phosphoribosyltransferase"/>
    <property type="match status" value="1"/>
</dbReference>
<evidence type="ECO:0000256" key="5">
    <source>
        <dbReference type="ARBA" id="ARBA00013236"/>
    </source>
</evidence>
<keyword evidence="8" id="KW-0662">Pyridine nucleotide biosynthesis</keyword>
<evidence type="ECO:0000259" key="18">
    <source>
        <dbReference type="Pfam" id="PF17767"/>
    </source>
</evidence>
<comment type="similarity">
    <text evidence="4">Belongs to the NAPRTase family.</text>
</comment>
<dbReference type="FunFam" id="3.20.20.70:FF:000155">
    <property type="entry name" value="Nicotinate phosphoribosyltransferase"/>
    <property type="match status" value="1"/>
</dbReference>
<dbReference type="GO" id="GO:0004516">
    <property type="term" value="F:nicotinate phosphoribosyltransferase activity"/>
    <property type="evidence" value="ECO:0007669"/>
    <property type="project" value="UniProtKB-EC"/>
</dbReference>
<feature type="compositionally biased region" description="Basic and acidic residues" evidence="16">
    <location>
        <begin position="11"/>
        <end position="21"/>
    </location>
</feature>
<comment type="cofactor">
    <cofactor evidence="2">
        <name>Mg(2+)</name>
        <dbReference type="ChEBI" id="CHEBI:18420"/>
    </cofactor>
</comment>
<dbReference type="InterPro" id="IPR013785">
    <property type="entry name" value="Aldolase_TIM"/>
</dbReference>
<evidence type="ECO:0000256" key="12">
    <source>
        <dbReference type="ARBA" id="ARBA00022842"/>
    </source>
</evidence>
<dbReference type="InterPro" id="IPR006405">
    <property type="entry name" value="Nic_PRibTrfase_pncB"/>
</dbReference>
<comment type="cofactor">
    <cofactor evidence="1">
        <name>Mn(2+)</name>
        <dbReference type="ChEBI" id="CHEBI:29035"/>
    </cofactor>
</comment>
<evidence type="ECO:0000256" key="15">
    <source>
        <dbReference type="ARBA" id="ARBA00048668"/>
    </source>
</evidence>
<dbReference type="EMBL" id="JBHFFA010000008">
    <property type="protein sequence ID" value="KAL2610277.1"/>
    <property type="molecule type" value="Genomic_DNA"/>
</dbReference>
<dbReference type="InterPro" id="IPR041619">
    <property type="entry name" value="NAPRTase_C"/>
</dbReference>
<organism evidence="20 21">
    <name type="scientific">Riccia fluitans</name>
    <dbReference type="NCBI Taxonomy" id="41844"/>
    <lineage>
        <taxon>Eukaryota</taxon>
        <taxon>Viridiplantae</taxon>
        <taxon>Streptophyta</taxon>
        <taxon>Embryophyta</taxon>
        <taxon>Marchantiophyta</taxon>
        <taxon>Marchantiopsida</taxon>
        <taxon>Marchantiidae</taxon>
        <taxon>Marchantiales</taxon>
        <taxon>Ricciaceae</taxon>
        <taxon>Riccia</taxon>
    </lineage>
</organism>
<dbReference type="InterPro" id="IPR036068">
    <property type="entry name" value="Nicotinate_pribotase-like_C"/>
</dbReference>
<evidence type="ECO:0000256" key="13">
    <source>
        <dbReference type="ARBA" id="ARBA00023211"/>
    </source>
</evidence>
<keyword evidence="10" id="KW-0808">Transferase</keyword>
<dbReference type="PANTHER" id="PTHR11098:SF1">
    <property type="entry name" value="NICOTINATE PHOSPHORIBOSYLTRANSFERASE"/>
    <property type="match status" value="1"/>
</dbReference>
<dbReference type="GO" id="GO:0046872">
    <property type="term" value="F:metal ion binding"/>
    <property type="evidence" value="ECO:0007669"/>
    <property type="project" value="UniProtKB-KW"/>
</dbReference>
<dbReference type="Gene3D" id="3.20.20.70">
    <property type="entry name" value="Aldolase class I"/>
    <property type="match status" value="1"/>
</dbReference>
<dbReference type="AlphaFoldDB" id="A0ABD1XMV7"/>
<dbReference type="InterPro" id="IPR041525">
    <property type="entry name" value="N/Namide_PRibTrfase"/>
</dbReference>
<dbReference type="Pfam" id="PF17767">
    <property type="entry name" value="NAPRTase_N"/>
    <property type="match status" value="1"/>
</dbReference>
<evidence type="ECO:0000256" key="7">
    <source>
        <dbReference type="ARBA" id="ARBA00022598"/>
    </source>
</evidence>
<feature type="region of interest" description="Disordered" evidence="16">
    <location>
        <begin position="1"/>
        <end position="21"/>
    </location>
</feature>
<protein>
    <recommendedName>
        <fullName evidence="5">nicotinate phosphoribosyltransferase</fullName>
        <ecNumber evidence="5">6.3.4.21</ecNumber>
    </recommendedName>
</protein>
<keyword evidence="21" id="KW-1185">Reference proteome</keyword>
<dbReference type="InterPro" id="IPR007229">
    <property type="entry name" value="Nic_PRibTrfase-Fam"/>
</dbReference>
<evidence type="ECO:0000256" key="4">
    <source>
        <dbReference type="ARBA" id="ARBA00010897"/>
    </source>
</evidence>
<dbReference type="SUPFAM" id="SSF54675">
    <property type="entry name" value="Nicotinate/Quinolinate PRTase N-terminal domain-like"/>
    <property type="match status" value="1"/>
</dbReference>
<evidence type="ECO:0000259" key="19">
    <source>
        <dbReference type="Pfam" id="PF17956"/>
    </source>
</evidence>
<dbReference type="Pfam" id="PF04095">
    <property type="entry name" value="NAPRTase"/>
    <property type="match status" value="1"/>
</dbReference>
<feature type="compositionally biased region" description="Basic residues" evidence="16">
    <location>
        <begin position="1"/>
        <end position="10"/>
    </location>
</feature>
<keyword evidence="12" id="KW-0460">Magnesium</keyword>
<evidence type="ECO:0000259" key="17">
    <source>
        <dbReference type="Pfam" id="PF04095"/>
    </source>
</evidence>
<keyword evidence="6" id="KW-0597">Phosphoprotein</keyword>
<sequence length="647" mass="72693">MQRQLRKHRPKNDGDAEETKCDEETADGIVVFASIIIDWRERERISNLSKKRVCDRRKCFMMETSGNGTPRVNSSSKMAENDHRNLGILGSKVGVEADGARDRIPPTTNPLVTPLLTDMYQITMAYAYWKAGKQNDFAVFDLLHRKNPFGGEYTVFAGLEECIRFAANFHFSESDIEYLRTILPPQCEEGFFDYLQTVDCSEVVINAIPEGSVCFPRVPLMRIEGPLLVVQLLETTFLTLVNYASLVTTNAARHRRVAGNDKILLEFGLRRAQGPDGGISGSKYCYLGGFNATSNIDAGRRFGIPVRGTHSHAFVSSFMSIDEITKRSLQHSTKPNLTQDFVDLTMQFLNRMKQKESLAYYFGETNHSELAAFTSYALAFPTAFTALVDTYDVLKSGVPNFCAVALALNELGYKAVGIRLDSGDLSYFSIETRKIFKLIEEEFQVQGFGNTVITASNDINEETLDALNKQGHEIDAFGIGTHLITCYRQPALGCVYKLVEVNGQPRIKLSEDVTKVTIPCKKLCYRLYGKEGYALVDLMIGENEPPPKAGERILCRHPFSESKRAYVIPQRVDPLYKCYWSGNSGVPTEPLPTLVRQREHCQKELAAQRPDHMRGLNPTPYKVSVSGKLYDFIHFLWLSEAPVGELH</sequence>
<feature type="domain" description="Nicotinate/nicotinamide phosphoribosyltransferase" evidence="17">
    <location>
        <begin position="265"/>
        <end position="517"/>
    </location>
</feature>
<accession>A0ABD1XMV7</accession>
<dbReference type="FunFam" id="3.20.140.10:FF:000002">
    <property type="entry name" value="Nicotinate phosphoribosyltransferase"/>
    <property type="match status" value="1"/>
</dbReference>
<dbReference type="InterPro" id="IPR040727">
    <property type="entry name" value="NAPRTase_N"/>
</dbReference>
<comment type="caution">
    <text evidence="20">The sequence shown here is derived from an EMBL/GenBank/DDBJ whole genome shotgun (WGS) entry which is preliminary data.</text>
</comment>
<dbReference type="SUPFAM" id="SSF51690">
    <property type="entry name" value="Nicotinate/Quinolinate PRTase C-terminal domain-like"/>
    <property type="match status" value="1"/>
</dbReference>
<feature type="domain" description="Nicotinate phosphoribosyltransferase C-terminal" evidence="19">
    <location>
        <begin position="521"/>
        <end position="632"/>
    </location>
</feature>
<dbReference type="EC" id="6.3.4.21" evidence="5"/>
<dbReference type="FunFam" id="3.20.20.70:FF:000227">
    <property type="entry name" value="Nicotinate phosphoribosyltransferase"/>
    <property type="match status" value="1"/>
</dbReference>
<proteinExistence type="inferred from homology"/>
<dbReference type="GO" id="GO:0016757">
    <property type="term" value="F:glycosyltransferase activity"/>
    <property type="evidence" value="ECO:0007669"/>
    <property type="project" value="UniProtKB-KW"/>
</dbReference>
<evidence type="ECO:0000256" key="14">
    <source>
        <dbReference type="ARBA" id="ARBA00023426"/>
    </source>
</evidence>
<keyword evidence="7" id="KW-0436">Ligase</keyword>
<evidence type="ECO:0000256" key="9">
    <source>
        <dbReference type="ARBA" id="ARBA00022676"/>
    </source>
</evidence>
<reference evidence="20 21" key="1">
    <citation type="submission" date="2024-09" db="EMBL/GenBank/DDBJ databases">
        <title>Chromosome-scale assembly of Riccia fluitans.</title>
        <authorList>
            <person name="Paukszto L."/>
            <person name="Sawicki J."/>
            <person name="Karawczyk K."/>
            <person name="Piernik-Szablinska J."/>
            <person name="Szczecinska M."/>
            <person name="Mazdziarz M."/>
        </authorList>
    </citation>
    <scope>NUCLEOTIDE SEQUENCE [LARGE SCALE GENOMIC DNA]</scope>
    <source>
        <strain evidence="20">Rf_01</strain>
        <tissue evidence="20">Aerial parts of the thallus</tissue>
    </source>
</reference>
<evidence type="ECO:0000256" key="8">
    <source>
        <dbReference type="ARBA" id="ARBA00022642"/>
    </source>
</evidence>
<dbReference type="GO" id="GO:0019363">
    <property type="term" value="P:pyridine nucleotide biosynthetic process"/>
    <property type="evidence" value="ECO:0007669"/>
    <property type="project" value="UniProtKB-KW"/>
</dbReference>
<comment type="pathway">
    <text evidence="3">Cofactor biosynthesis; NAD(+) biosynthesis; nicotinate D-ribonucleotide from nicotinate: step 1/1.</text>
</comment>
<evidence type="ECO:0000256" key="16">
    <source>
        <dbReference type="SAM" id="MobiDB-lite"/>
    </source>
</evidence>
<dbReference type="Pfam" id="PF17956">
    <property type="entry name" value="NAPRTase_C"/>
    <property type="match status" value="1"/>
</dbReference>
<feature type="domain" description="Nicotinate phosphoribosyltransferase N-terminal" evidence="18">
    <location>
        <begin position="115"/>
        <end position="242"/>
    </location>
</feature>
<gene>
    <name evidence="20" type="ORF">R1flu_028850</name>
</gene>
<dbReference type="Gene3D" id="3.20.140.10">
    <property type="entry name" value="nicotinate phosphoribosyltransferase"/>
    <property type="match status" value="2"/>
</dbReference>
<name>A0ABD1XMV7_9MARC</name>
<comment type="catalytic activity">
    <reaction evidence="15">
        <text>5-phospho-alpha-D-ribose 1-diphosphate + nicotinate + ATP + H2O = nicotinate beta-D-ribonucleotide + ADP + phosphate + diphosphate</text>
        <dbReference type="Rhea" id="RHEA:36163"/>
        <dbReference type="ChEBI" id="CHEBI:15377"/>
        <dbReference type="ChEBI" id="CHEBI:30616"/>
        <dbReference type="ChEBI" id="CHEBI:32544"/>
        <dbReference type="ChEBI" id="CHEBI:33019"/>
        <dbReference type="ChEBI" id="CHEBI:43474"/>
        <dbReference type="ChEBI" id="CHEBI:57502"/>
        <dbReference type="ChEBI" id="CHEBI:58017"/>
        <dbReference type="ChEBI" id="CHEBI:456216"/>
        <dbReference type="EC" id="6.3.4.21"/>
    </reaction>
</comment>
<keyword evidence="9" id="KW-0328">Glycosyltransferase</keyword>
<evidence type="ECO:0000256" key="10">
    <source>
        <dbReference type="ARBA" id="ARBA00022679"/>
    </source>
</evidence>
<dbReference type="CDD" id="cd01570">
    <property type="entry name" value="NAPRTase_A"/>
    <property type="match status" value="1"/>
</dbReference>
<dbReference type="NCBIfam" id="TIGR01513">
    <property type="entry name" value="NAPRTase_put"/>
    <property type="match status" value="1"/>
</dbReference>